<dbReference type="InterPro" id="IPR005064">
    <property type="entry name" value="BUG"/>
</dbReference>
<dbReference type="NCBIfam" id="TIGR01409">
    <property type="entry name" value="TAT_signal_seq"/>
    <property type="match status" value="1"/>
</dbReference>
<dbReference type="Proteomes" id="UP001597185">
    <property type="component" value="Unassembled WGS sequence"/>
</dbReference>
<dbReference type="InterPro" id="IPR006311">
    <property type="entry name" value="TAT_signal"/>
</dbReference>
<accession>A0ABD6C054</accession>
<dbReference type="PANTHER" id="PTHR42928">
    <property type="entry name" value="TRICARBOXYLATE-BINDING PROTEIN"/>
    <property type="match status" value="1"/>
</dbReference>
<dbReference type="PROSITE" id="PS51318">
    <property type="entry name" value="TAT"/>
    <property type="match status" value="1"/>
</dbReference>
<dbReference type="Gene3D" id="3.40.190.10">
    <property type="entry name" value="Periplasmic binding protein-like II"/>
    <property type="match status" value="1"/>
</dbReference>
<reference evidence="1 2" key="1">
    <citation type="journal article" date="2019" name="Int. J. Syst. Evol. Microbiol.">
        <title>The Global Catalogue of Microorganisms (GCM) 10K type strain sequencing project: providing services to taxonomists for standard genome sequencing and annotation.</title>
        <authorList>
            <consortium name="The Broad Institute Genomics Platform"/>
            <consortium name="The Broad Institute Genome Sequencing Center for Infectious Disease"/>
            <person name="Wu L."/>
            <person name="Ma J."/>
        </authorList>
    </citation>
    <scope>NUCLEOTIDE SEQUENCE [LARGE SCALE GENOMIC DNA]</scope>
    <source>
        <strain evidence="1 2">CGMCC 1.12689</strain>
    </source>
</reference>
<dbReference type="PANTHER" id="PTHR42928:SF5">
    <property type="entry name" value="BLR1237 PROTEIN"/>
    <property type="match status" value="1"/>
</dbReference>
<dbReference type="RefSeq" id="WP_256416413.1">
    <property type="nucleotide sequence ID" value="NZ_JANHDL010000001.1"/>
</dbReference>
<dbReference type="EMBL" id="JBHUDB010000005">
    <property type="protein sequence ID" value="MFD1570828.1"/>
    <property type="molecule type" value="Genomic_DNA"/>
</dbReference>
<dbReference type="SUPFAM" id="SSF53850">
    <property type="entry name" value="Periplasmic binding protein-like II"/>
    <property type="match status" value="1"/>
</dbReference>
<sequence>MPRDTSGRTASNRRTFLKGAGITGLAATAGCLDQLSGGQSWPSRPVEIVSPWAAGGGADRTSRAVADAAENYTEVSWNVSNQTGGSGSVGMNAAANADADGHTIGCTAPEIALFEHLDIADLSPDDITPIMQYTEFPATLLVNQDSEFGSVDDWIAYGQDNTIQMANSGFGSSWHMAAAGIASEADVQVEHISYEGAAPAMNAVVNGEVDATAVGAAEAAPQVQDGQLEALGVAFSEPVAALPDVPTLADEGLDIEIGSWLAHFAPTGIADEVQQSLLDTYQSVYEDEGFIEFMENNGFIRTRRTGDELSTFLDEQYQFYGDLVEELGINEE</sequence>
<dbReference type="InterPro" id="IPR019546">
    <property type="entry name" value="TAT_signal_bac_arc"/>
</dbReference>
<dbReference type="Pfam" id="PF03401">
    <property type="entry name" value="TctC"/>
    <property type="match status" value="1"/>
</dbReference>
<evidence type="ECO:0000313" key="2">
    <source>
        <dbReference type="Proteomes" id="UP001597185"/>
    </source>
</evidence>
<proteinExistence type="predicted"/>
<dbReference type="AlphaFoldDB" id="A0ABD6C054"/>
<keyword evidence="2" id="KW-1185">Reference proteome</keyword>
<organism evidence="1 2">
    <name type="scientific">Halorubrum laminariae</name>
    <dbReference type="NCBI Taxonomy" id="1433523"/>
    <lineage>
        <taxon>Archaea</taxon>
        <taxon>Methanobacteriati</taxon>
        <taxon>Methanobacteriota</taxon>
        <taxon>Stenosarchaea group</taxon>
        <taxon>Halobacteria</taxon>
        <taxon>Halobacteriales</taxon>
        <taxon>Haloferacaceae</taxon>
        <taxon>Halorubrum</taxon>
    </lineage>
</organism>
<dbReference type="CDD" id="cd07012">
    <property type="entry name" value="PBP2_Bug_TTT"/>
    <property type="match status" value="1"/>
</dbReference>
<dbReference type="Gene3D" id="3.40.190.150">
    <property type="entry name" value="Bordetella uptake gene, domain 1"/>
    <property type="match status" value="1"/>
</dbReference>
<comment type="caution">
    <text evidence="1">The sequence shown here is derived from an EMBL/GenBank/DDBJ whole genome shotgun (WGS) entry which is preliminary data.</text>
</comment>
<name>A0ABD6C054_9EURY</name>
<dbReference type="PIRSF" id="PIRSF017082">
    <property type="entry name" value="YflP"/>
    <property type="match status" value="1"/>
</dbReference>
<dbReference type="PROSITE" id="PS51257">
    <property type="entry name" value="PROKAR_LIPOPROTEIN"/>
    <property type="match status" value="1"/>
</dbReference>
<gene>
    <name evidence="1" type="ORF">ACFR9T_09540</name>
</gene>
<dbReference type="InterPro" id="IPR042100">
    <property type="entry name" value="Bug_dom1"/>
</dbReference>
<evidence type="ECO:0000313" key="1">
    <source>
        <dbReference type="EMBL" id="MFD1570828.1"/>
    </source>
</evidence>
<protein>
    <submittedName>
        <fullName evidence="1">Bug family tripartite tricarboxylate transporter substrate binding protein</fullName>
    </submittedName>
</protein>